<keyword evidence="2" id="KW-1185">Reference proteome</keyword>
<accession>A0A9W4VYV6</accession>
<reference evidence="1" key="1">
    <citation type="submission" date="2022-07" db="EMBL/GenBank/DDBJ databases">
        <authorList>
            <person name="Criscuolo A."/>
        </authorList>
    </citation>
    <scope>NUCLEOTIDE SEQUENCE</scope>
    <source>
        <strain evidence="1">CIP111854</strain>
    </source>
</reference>
<sequence>MLCRRSCILLIFLLLINGCSIVGKLSEVTLIAGTAGWKLQPVAVRNTYPEFIQKVYFTAELFTSKVTDWELYLVTTNPLDAASHTAYIELSYQRSDELIARQFPLILISENAIAVQEAVLYRYKYKVHEQAQAFFADGMQLRLSKRAKTIRFNYIQPLFESNENLKGGQVEYALLPDYGLLSIGDFMRKLSFLEDDEWLTFCADPNYIYNKVSACGDVRINSSGVAGE</sequence>
<name>A0A9W4VYV6_9GAMM</name>
<comment type="caution">
    <text evidence="1">The sequence shown here is derived from an EMBL/GenBank/DDBJ whole genome shotgun (WGS) entry which is preliminary data.</text>
</comment>
<protein>
    <submittedName>
        <fullName evidence="1">Uncharacterized protein</fullName>
    </submittedName>
</protein>
<evidence type="ECO:0000313" key="2">
    <source>
        <dbReference type="Proteomes" id="UP001152467"/>
    </source>
</evidence>
<dbReference type="Proteomes" id="UP001152467">
    <property type="component" value="Unassembled WGS sequence"/>
</dbReference>
<gene>
    <name evidence="1" type="ORF">PSECIP111854_03439</name>
</gene>
<dbReference type="AlphaFoldDB" id="A0A9W4VYV6"/>
<dbReference type="EMBL" id="CAMAPC010000018">
    <property type="protein sequence ID" value="CAH9064403.1"/>
    <property type="molecule type" value="Genomic_DNA"/>
</dbReference>
<proteinExistence type="predicted"/>
<organism evidence="1 2">
    <name type="scientific">Pseudoalteromonas holothuriae</name>
    <dbReference type="NCBI Taxonomy" id="2963714"/>
    <lineage>
        <taxon>Bacteria</taxon>
        <taxon>Pseudomonadati</taxon>
        <taxon>Pseudomonadota</taxon>
        <taxon>Gammaproteobacteria</taxon>
        <taxon>Alteromonadales</taxon>
        <taxon>Pseudoalteromonadaceae</taxon>
        <taxon>Pseudoalteromonas</taxon>
    </lineage>
</organism>
<evidence type="ECO:0000313" key="1">
    <source>
        <dbReference type="EMBL" id="CAH9064403.1"/>
    </source>
</evidence>